<dbReference type="Gene3D" id="1.10.1610.10">
    <property type="match status" value="1"/>
</dbReference>
<dbReference type="Proteomes" id="UP001596422">
    <property type="component" value="Unassembled WGS sequence"/>
</dbReference>
<dbReference type="CDD" id="cd02439">
    <property type="entry name" value="DMB-PRT_CobT"/>
    <property type="match status" value="1"/>
</dbReference>
<dbReference type="InterPro" id="IPR003200">
    <property type="entry name" value="Nict_dMeBzImd_PRibTrfase"/>
</dbReference>
<comment type="similarity">
    <text evidence="2">Belongs to the CobT family.</text>
</comment>
<keyword evidence="5" id="KW-0169">Cobalamin biosynthesis</keyword>
<dbReference type="GO" id="GO:0008939">
    <property type="term" value="F:nicotinate-nucleotide-dimethylbenzimidazole phosphoribosyltransferase activity"/>
    <property type="evidence" value="ECO:0007669"/>
    <property type="project" value="UniProtKB-EC"/>
</dbReference>
<dbReference type="EC" id="2.4.2.21" evidence="3"/>
<evidence type="ECO:0000256" key="8">
    <source>
        <dbReference type="ARBA" id="ARBA00030686"/>
    </source>
</evidence>
<comment type="pathway">
    <text evidence="1">Nucleoside biosynthesis; alpha-ribazole biosynthesis; alpha-ribazole from 5,6-dimethylbenzimidazole: step 1/2.</text>
</comment>
<name>A0ABW1ZWA6_9GAMM</name>
<evidence type="ECO:0000256" key="9">
    <source>
        <dbReference type="ARBA" id="ARBA00047340"/>
    </source>
</evidence>
<accession>A0ABW1ZWA6</accession>
<comment type="catalytic activity">
    <reaction evidence="9">
        <text>5,6-dimethylbenzimidazole + nicotinate beta-D-ribonucleotide = alpha-ribazole 5'-phosphate + nicotinate + H(+)</text>
        <dbReference type="Rhea" id="RHEA:11196"/>
        <dbReference type="ChEBI" id="CHEBI:15378"/>
        <dbReference type="ChEBI" id="CHEBI:15890"/>
        <dbReference type="ChEBI" id="CHEBI:32544"/>
        <dbReference type="ChEBI" id="CHEBI:57502"/>
        <dbReference type="ChEBI" id="CHEBI:57918"/>
        <dbReference type="EC" id="2.4.2.21"/>
    </reaction>
</comment>
<evidence type="ECO:0000256" key="3">
    <source>
        <dbReference type="ARBA" id="ARBA00011991"/>
    </source>
</evidence>
<organism evidence="10 11">
    <name type="scientific">Marinobacterium aestuariivivens</name>
    <dbReference type="NCBI Taxonomy" id="1698799"/>
    <lineage>
        <taxon>Bacteria</taxon>
        <taxon>Pseudomonadati</taxon>
        <taxon>Pseudomonadota</taxon>
        <taxon>Gammaproteobacteria</taxon>
        <taxon>Oceanospirillales</taxon>
        <taxon>Oceanospirillaceae</taxon>
        <taxon>Marinobacterium</taxon>
    </lineage>
</organism>
<dbReference type="PANTHER" id="PTHR43463:SF1">
    <property type="entry name" value="NICOTINATE-NUCLEOTIDE--DIMETHYLBENZIMIDAZOLE PHOSPHORIBOSYLTRANSFERASE"/>
    <property type="match status" value="1"/>
</dbReference>
<dbReference type="SUPFAM" id="SSF52733">
    <property type="entry name" value="Nicotinate mononucleotide:5,6-dimethylbenzimidazole phosphoribosyltransferase (CobT)"/>
    <property type="match status" value="1"/>
</dbReference>
<evidence type="ECO:0000256" key="6">
    <source>
        <dbReference type="ARBA" id="ARBA00022676"/>
    </source>
</evidence>
<dbReference type="InterPro" id="IPR036087">
    <property type="entry name" value="Nict_dMeBzImd_PRibTrfase_sf"/>
</dbReference>
<sequence length="206" mass="20678">MLAFAAGKKTDAVAEAGARARQQRLTKPAGALGGLEAIAIRLAGLQGRVCPRLERCHISVFAADHGIAAAGVSAYPQAVTAQMILNFASGGAAISVLARHSSARFEVVNLGTVEPLPAHPVVVARVLGPGTADISRQPAMTEDQLGAALDTGAGRVDQARGANADLFIAGEMGIGNTTSATALAAALLDRAPETLLGPGTGVEGRG</sequence>
<reference evidence="11" key="1">
    <citation type="journal article" date="2019" name="Int. J. Syst. Evol. Microbiol.">
        <title>The Global Catalogue of Microorganisms (GCM) 10K type strain sequencing project: providing services to taxonomists for standard genome sequencing and annotation.</title>
        <authorList>
            <consortium name="The Broad Institute Genomics Platform"/>
            <consortium name="The Broad Institute Genome Sequencing Center for Infectious Disease"/>
            <person name="Wu L."/>
            <person name="Ma J."/>
        </authorList>
    </citation>
    <scope>NUCLEOTIDE SEQUENCE [LARGE SCALE GENOMIC DNA]</scope>
    <source>
        <strain evidence="11">NBRC 111756</strain>
    </source>
</reference>
<evidence type="ECO:0000256" key="1">
    <source>
        <dbReference type="ARBA" id="ARBA00005049"/>
    </source>
</evidence>
<keyword evidence="7 10" id="KW-0808">Transferase</keyword>
<evidence type="ECO:0000256" key="4">
    <source>
        <dbReference type="ARBA" id="ARBA00015486"/>
    </source>
</evidence>
<dbReference type="EMBL" id="JBHSWE010000001">
    <property type="protein sequence ID" value="MFC6669472.1"/>
    <property type="molecule type" value="Genomic_DNA"/>
</dbReference>
<dbReference type="InterPro" id="IPR023195">
    <property type="entry name" value="Nict_dMeBzImd_PRibTrfase_N"/>
</dbReference>
<dbReference type="Pfam" id="PF02277">
    <property type="entry name" value="DBI_PRT"/>
    <property type="match status" value="1"/>
</dbReference>
<keyword evidence="6 10" id="KW-0328">Glycosyltransferase</keyword>
<keyword evidence="11" id="KW-1185">Reference proteome</keyword>
<comment type="caution">
    <text evidence="10">The sequence shown here is derived from an EMBL/GenBank/DDBJ whole genome shotgun (WGS) entry which is preliminary data.</text>
</comment>
<dbReference type="RefSeq" id="WP_379912879.1">
    <property type="nucleotide sequence ID" value="NZ_JBHSWE010000001.1"/>
</dbReference>
<proteinExistence type="inferred from homology"/>
<evidence type="ECO:0000256" key="2">
    <source>
        <dbReference type="ARBA" id="ARBA00007110"/>
    </source>
</evidence>
<dbReference type="Gene3D" id="3.40.50.10210">
    <property type="match status" value="1"/>
</dbReference>
<gene>
    <name evidence="10" type="ORF">ACFQDL_04695</name>
</gene>
<evidence type="ECO:0000313" key="11">
    <source>
        <dbReference type="Proteomes" id="UP001596422"/>
    </source>
</evidence>
<dbReference type="PANTHER" id="PTHR43463">
    <property type="entry name" value="NICOTINATE-NUCLEOTIDE--DIMETHYLBENZIMIDAZOLE PHOSPHORIBOSYLTRANSFERASE"/>
    <property type="match status" value="1"/>
</dbReference>
<evidence type="ECO:0000256" key="5">
    <source>
        <dbReference type="ARBA" id="ARBA00022573"/>
    </source>
</evidence>
<evidence type="ECO:0000256" key="7">
    <source>
        <dbReference type="ARBA" id="ARBA00022679"/>
    </source>
</evidence>
<protein>
    <recommendedName>
        <fullName evidence="4">Nicotinate-nucleotide--dimethylbenzimidazole phosphoribosyltransferase</fullName>
        <ecNumber evidence="3">2.4.2.21</ecNumber>
    </recommendedName>
    <alternativeName>
        <fullName evidence="8">N(1)-alpha-phosphoribosyltransferase</fullName>
    </alternativeName>
</protein>
<evidence type="ECO:0000313" key="10">
    <source>
        <dbReference type="EMBL" id="MFC6669472.1"/>
    </source>
</evidence>